<evidence type="ECO:0000313" key="3">
    <source>
        <dbReference type="Proteomes" id="UP000250266"/>
    </source>
</evidence>
<sequence length="92" mass="9686">MGEANVFSAMMISIVLPAILANLSPVTMARKSKPTLAQVLLAAVAPFAAMGCGLLIFGVEFIVRACGLAIRSGWRVSMAIGRRKKKRIGVVA</sequence>
<dbReference type="Proteomes" id="UP000250266">
    <property type="component" value="Unassembled WGS sequence"/>
</dbReference>
<reference evidence="2 3" key="1">
    <citation type="journal article" date="2016" name="Nat. Commun.">
        <title>Ectomycorrhizal ecology is imprinted in the genome of the dominant symbiotic fungus Cenococcum geophilum.</title>
        <authorList>
            <consortium name="DOE Joint Genome Institute"/>
            <person name="Peter M."/>
            <person name="Kohler A."/>
            <person name="Ohm R.A."/>
            <person name="Kuo A."/>
            <person name="Krutzmann J."/>
            <person name="Morin E."/>
            <person name="Arend M."/>
            <person name="Barry K.W."/>
            <person name="Binder M."/>
            <person name="Choi C."/>
            <person name="Clum A."/>
            <person name="Copeland A."/>
            <person name="Grisel N."/>
            <person name="Haridas S."/>
            <person name="Kipfer T."/>
            <person name="LaButti K."/>
            <person name="Lindquist E."/>
            <person name="Lipzen A."/>
            <person name="Maire R."/>
            <person name="Meier B."/>
            <person name="Mihaltcheva S."/>
            <person name="Molinier V."/>
            <person name="Murat C."/>
            <person name="Poggeler S."/>
            <person name="Quandt C.A."/>
            <person name="Sperisen C."/>
            <person name="Tritt A."/>
            <person name="Tisserant E."/>
            <person name="Crous P.W."/>
            <person name="Henrissat B."/>
            <person name="Nehls U."/>
            <person name="Egli S."/>
            <person name="Spatafora J.W."/>
            <person name="Grigoriev I.V."/>
            <person name="Martin F.M."/>
        </authorList>
    </citation>
    <scope>NUCLEOTIDE SEQUENCE [LARGE SCALE GENOMIC DNA]</scope>
    <source>
        <strain evidence="2 3">CBS 459.81</strain>
    </source>
</reference>
<evidence type="ECO:0000313" key="2">
    <source>
        <dbReference type="EMBL" id="OCK74860.1"/>
    </source>
</evidence>
<keyword evidence="3" id="KW-1185">Reference proteome</keyword>
<organism evidence="2 3">
    <name type="scientific">Lepidopterella palustris CBS 459.81</name>
    <dbReference type="NCBI Taxonomy" id="1314670"/>
    <lineage>
        <taxon>Eukaryota</taxon>
        <taxon>Fungi</taxon>
        <taxon>Dikarya</taxon>
        <taxon>Ascomycota</taxon>
        <taxon>Pezizomycotina</taxon>
        <taxon>Dothideomycetes</taxon>
        <taxon>Pleosporomycetidae</taxon>
        <taxon>Mytilinidiales</taxon>
        <taxon>Argynnaceae</taxon>
        <taxon>Lepidopterella</taxon>
    </lineage>
</organism>
<dbReference type="AlphaFoldDB" id="A0A8E2DZZ3"/>
<dbReference type="EMBL" id="KV745402">
    <property type="protein sequence ID" value="OCK74860.1"/>
    <property type="molecule type" value="Genomic_DNA"/>
</dbReference>
<feature type="transmembrane region" description="Helical" evidence="1">
    <location>
        <begin position="6"/>
        <end position="23"/>
    </location>
</feature>
<protein>
    <submittedName>
        <fullName evidence="2">Uncharacterized protein</fullName>
    </submittedName>
</protein>
<name>A0A8E2DZZ3_9PEZI</name>
<gene>
    <name evidence="2" type="ORF">K432DRAFT_386560</name>
</gene>
<keyword evidence="1" id="KW-0472">Membrane</keyword>
<keyword evidence="1" id="KW-0812">Transmembrane</keyword>
<keyword evidence="1" id="KW-1133">Transmembrane helix</keyword>
<accession>A0A8E2DZZ3</accession>
<evidence type="ECO:0000256" key="1">
    <source>
        <dbReference type="SAM" id="Phobius"/>
    </source>
</evidence>
<feature type="transmembrane region" description="Helical" evidence="1">
    <location>
        <begin position="35"/>
        <end position="56"/>
    </location>
</feature>
<proteinExistence type="predicted"/>